<dbReference type="InterPro" id="IPR005471">
    <property type="entry name" value="Tscrpt_reg_IclR_N"/>
</dbReference>
<evidence type="ECO:0000259" key="7">
    <source>
        <dbReference type="PROSITE" id="PS51078"/>
    </source>
</evidence>
<protein>
    <recommendedName>
        <fullName evidence="4">HTH-type transcriptional repressor AllR</fullName>
    </recommendedName>
    <alternativeName>
        <fullName evidence="5">Negative regulator of allantoin and glyoxylate utilization operons</fullName>
    </alternativeName>
</protein>
<dbReference type="PROSITE" id="PS51078">
    <property type="entry name" value="ICLR_ED"/>
    <property type="match status" value="1"/>
</dbReference>
<evidence type="ECO:0000256" key="1">
    <source>
        <dbReference type="ARBA" id="ARBA00023015"/>
    </source>
</evidence>
<dbReference type="RefSeq" id="WP_111282439.1">
    <property type="nucleotide sequence ID" value="NZ_QLIN01000003.1"/>
</dbReference>
<keyword evidence="3" id="KW-0804">Transcription</keyword>
<evidence type="ECO:0000313" key="8">
    <source>
        <dbReference type="EMBL" id="RAI70877.1"/>
    </source>
</evidence>
<sequence length="226" mass="24046">MLEVLEKVAQEGPISVADVAKTCNINRTVAHRLLSTLAGRSFVRKTERGYALGFAIPRLNQLAGPSLQTIARPYMAALVARCGESVSLHGLDGKQAVVLDQVVGGGHLVQVQHTPGSHYPAYLGASGLALLAYQPQLTIERVLEGVSGAEEVTRRLEGIRSTGFAHSHDELQSGVHAIAAPLLDSSGTCRGSLALFVPTIRSENILQFRDDVIHVAEQIVGSLDAE</sequence>
<dbReference type="InterPro" id="IPR036388">
    <property type="entry name" value="WH-like_DNA-bd_sf"/>
</dbReference>
<dbReference type="Gene3D" id="1.10.10.10">
    <property type="entry name" value="Winged helix-like DNA-binding domain superfamily/Winged helix DNA-binding domain"/>
    <property type="match status" value="1"/>
</dbReference>
<evidence type="ECO:0000256" key="2">
    <source>
        <dbReference type="ARBA" id="ARBA00023125"/>
    </source>
</evidence>
<dbReference type="InterPro" id="IPR014757">
    <property type="entry name" value="Tscrpt_reg_IclR_C"/>
</dbReference>
<name>A0A327N6K2_PSEFL</name>
<gene>
    <name evidence="8" type="ORF">DOZ80_10435</name>
</gene>
<dbReference type="PANTHER" id="PTHR30136:SF24">
    <property type="entry name" value="HTH-TYPE TRANSCRIPTIONAL REPRESSOR ALLR"/>
    <property type="match status" value="1"/>
</dbReference>
<comment type="caution">
    <text evidence="8">The sequence shown here is derived from an EMBL/GenBank/DDBJ whole genome shotgun (WGS) entry which is preliminary data.</text>
</comment>
<accession>A0A327N6K2</accession>
<dbReference type="Gene3D" id="3.30.450.40">
    <property type="match status" value="1"/>
</dbReference>
<dbReference type="AlphaFoldDB" id="A0A327N6K2"/>
<evidence type="ECO:0000313" key="9">
    <source>
        <dbReference type="Proteomes" id="UP000249493"/>
    </source>
</evidence>
<dbReference type="EMBL" id="QLIN01000003">
    <property type="protein sequence ID" value="RAI70877.1"/>
    <property type="molecule type" value="Genomic_DNA"/>
</dbReference>
<keyword evidence="1" id="KW-0805">Transcription regulation</keyword>
<dbReference type="PROSITE" id="PS51077">
    <property type="entry name" value="HTH_ICLR"/>
    <property type="match status" value="1"/>
</dbReference>
<feature type="domain" description="IclR-ED" evidence="7">
    <location>
        <begin position="55"/>
        <end position="225"/>
    </location>
</feature>
<dbReference type="Proteomes" id="UP000249493">
    <property type="component" value="Unassembled WGS sequence"/>
</dbReference>
<evidence type="ECO:0000256" key="4">
    <source>
        <dbReference type="ARBA" id="ARBA00040379"/>
    </source>
</evidence>
<dbReference type="GO" id="GO:0003677">
    <property type="term" value="F:DNA binding"/>
    <property type="evidence" value="ECO:0007669"/>
    <property type="project" value="UniProtKB-KW"/>
</dbReference>
<dbReference type="Pfam" id="PF09339">
    <property type="entry name" value="HTH_IclR"/>
    <property type="match status" value="1"/>
</dbReference>
<dbReference type="InterPro" id="IPR036390">
    <property type="entry name" value="WH_DNA-bd_sf"/>
</dbReference>
<dbReference type="PANTHER" id="PTHR30136">
    <property type="entry name" value="HELIX-TURN-HELIX TRANSCRIPTIONAL REGULATOR, ICLR FAMILY"/>
    <property type="match status" value="1"/>
</dbReference>
<dbReference type="SUPFAM" id="SSF55781">
    <property type="entry name" value="GAF domain-like"/>
    <property type="match status" value="1"/>
</dbReference>
<dbReference type="InterPro" id="IPR029016">
    <property type="entry name" value="GAF-like_dom_sf"/>
</dbReference>
<organism evidence="8 9">
    <name type="scientific">Pseudomonas fluorescens</name>
    <dbReference type="NCBI Taxonomy" id="294"/>
    <lineage>
        <taxon>Bacteria</taxon>
        <taxon>Pseudomonadati</taxon>
        <taxon>Pseudomonadota</taxon>
        <taxon>Gammaproteobacteria</taxon>
        <taxon>Pseudomonadales</taxon>
        <taxon>Pseudomonadaceae</taxon>
        <taxon>Pseudomonas</taxon>
    </lineage>
</organism>
<evidence type="ECO:0000256" key="3">
    <source>
        <dbReference type="ARBA" id="ARBA00023163"/>
    </source>
</evidence>
<dbReference type="SMART" id="SM00346">
    <property type="entry name" value="HTH_ICLR"/>
    <property type="match status" value="1"/>
</dbReference>
<proteinExistence type="predicted"/>
<dbReference type="InterPro" id="IPR050707">
    <property type="entry name" value="HTH_MetabolicPath_Reg"/>
</dbReference>
<feature type="domain" description="HTH iclR-type" evidence="6">
    <location>
        <begin position="1"/>
        <end position="54"/>
    </location>
</feature>
<evidence type="ECO:0000259" key="6">
    <source>
        <dbReference type="PROSITE" id="PS51077"/>
    </source>
</evidence>
<dbReference type="GO" id="GO:0045892">
    <property type="term" value="P:negative regulation of DNA-templated transcription"/>
    <property type="evidence" value="ECO:0007669"/>
    <property type="project" value="TreeGrafter"/>
</dbReference>
<keyword evidence="2" id="KW-0238">DNA-binding</keyword>
<dbReference type="GO" id="GO:0003700">
    <property type="term" value="F:DNA-binding transcription factor activity"/>
    <property type="evidence" value="ECO:0007669"/>
    <property type="project" value="TreeGrafter"/>
</dbReference>
<dbReference type="Pfam" id="PF01614">
    <property type="entry name" value="IclR_C"/>
    <property type="match status" value="1"/>
</dbReference>
<reference evidence="8 9" key="1">
    <citation type="submission" date="2018-06" db="EMBL/GenBank/DDBJ databases">
        <authorList>
            <person name="Zhirakovskaya E."/>
        </authorList>
    </citation>
    <scope>NUCLEOTIDE SEQUENCE [LARGE SCALE GENOMIC DNA]</scope>
    <source>
        <strain evidence="8 9">LY3</strain>
    </source>
</reference>
<dbReference type="SUPFAM" id="SSF46785">
    <property type="entry name" value="Winged helix' DNA-binding domain"/>
    <property type="match status" value="1"/>
</dbReference>
<evidence type="ECO:0000256" key="5">
    <source>
        <dbReference type="ARBA" id="ARBA00042627"/>
    </source>
</evidence>